<dbReference type="PROSITE" id="PS50005">
    <property type="entry name" value="TPR"/>
    <property type="match status" value="1"/>
</dbReference>
<sequence>MITFLIVAGLLVAGALLMVVPPLLGRGRDASVTPAAADAEQAATAMLVLREQLADLDAERAAGGIDDATYVRSRDELERRALDEGKVMAPSASARPARVWAVLVGLGVPVMAAMIYLSVGTPDALNPQKVAGQQTFSPEQIREMVGTLEARLENEPDNVEGWAMLARSWLVLENYPEASKAYARLAELIPDNADVVADWADVVATKNGSIIGEAETLVARALEIDPNHVKSLALAGTGAYQRGDFAAAAALWERILARVPPGQEIEGQLRASINDARERAGLPALAASAGQRMPPAQAVANGEGAADSALKIAGRLDVAPALRDQVLADDTVFVFVRGGAGGPPIAALRFKGSELPLDFSFDGVPRMSGNAPLPETLALAVRVSKSGDVMAKPGDLEGRIDGLAADASGVALTIEKVHQ</sequence>
<dbReference type="AlphaFoldDB" id="A0A2U8GU26"/>
<dbReference type="Pfam" id="PF23914">
    <property type="entry name" value="TPR_CcmH_CycH"/>
    <property type="match status" value="1"/>
</dbReference>
<keyword evidence="6" id="KW-0812">Transmembrane</keyword>
<protein>
    <submittedName>
        <fullName evidence="9">C-type cytochrome biogenesis protein CcmI</fullName>
    </submittedName>
</protein>
<dbReference type="InterPro" id="IPR017560">
    <property type="entry name" value="Cyt_c_biogenesis_CcmI"/>
</dbReference>
<dbReference type="Proteomes" id="UP000244930">
    <property type="component" value="Chromosome"/>
</dbReference>
<keyword evidence="6" id="KW-0472">Membrane</keyword>
<dbReference type="InterPro" id="IPR019734">
    <property type="entry name" value="TPR_rpt"/>
</dbReference>
<feature type="transmembrane region" description="Helical" evidence="6">
    <location>
        <begin position="99"/>
        <end position="119"/>
    </location>
</feature>
<feature type="domain" description="Cytochrome c-type biogenesis protein H Ig-like" evidence="7">
    <location>
        <begin position="314"/>
        <end position="414"/>
    </location>
</feature>
<dbReference type="PANTHER" id="PTHR47870">
    <property type="entry name" value="CYTOCHROME C-TYPE BIOGENESIS PROTEIN CCMH"/>
    <property type="match status" value="1"/>
</dbReference>
<reference evidence="9 10" key="1">
    <citation type="submission" date="2017-06" db="EMBL/GenBank/DDBJ databases">
        <title>Azoarcus.</title>
        <authorList>
            <person name="Woo J.-H."/>
            <person name="Kim H.-S."/>
        </authorList>
    </citation>
    <scope>NUCLEOTIDE SEQUENCE [LARGE SCALE GENOMIC DNA]</scope>
    <source>
        <strain evidence="9 10">TSPY31</strain>
    </source>
</reference>
<dbReference type="InterPro" id="IPR011990">
    <property type="entry name" value="TPR-like_helical_dom_sf"/>
</dbReference>
<gene>
    <name evidence="9" type="primary">ccmI</name>
    <name evidence="9" type="ORF">CEW83_15855</name>
</gene>
<evidence type="ECO:0000256" key="1">
    <source>
        <dbReference type="ARBA" id="ARBA00004196"/>
    </source>
</evidence>
<dbReference type="EMBL" id="CP022187">
    <property type="protein sequence ID" value="AWI76506.1"/>
    <property type="molecule type" value="Genomic_DNA"/>
</dbReference>
<evidence type="ECO:0000259" key="7">
    <source>
        <dbReference type="Pfam" id="PF23892"/>
    </source>
</evidence>
<evidence type="ECO:0000256" key="2">
    <source>
        <dbReference type="ARBA" id="ARBA00022737"/>
    </source>
</evidence>
<dbReference type="NCBIfam" id="TIGR03142">
    <property type="entry name" value="cytochro_ccmI"/>
    <property type="match status" value="1"/>
</dbReference>
<feature type="repeat" description="TPR" evidence="5">
    <location>
        <begin position="159"/>
        <end position="192"/>
    </location>
</feature>
<evidence type="ECO:0000259" key="8">
    <source>
        <dbReference type="Pfam" id="PF23914"/>
    </source>
</evidence>
<keyword evidence="10" id="KW-1185">Reference proteome</keyword>
<keyword evidence="2" id="KW-0677">Repeat</keyword>
<keyword evidence="6" id="KW-1133">Transmembrane helix</keyword>
<organism evidence="9 10">
    <name type="scientific">Parazoarcus communis</name>
    <dbReference type="NCBI Taxonomy" id="41977"/>
    <lineage>
        <taxon>Bacteria</taxon>
        <taxon>Pseudomonadati</taxon>
        <taxon>Pseudomonadota</taxon>
        <taxon>Betaproteobacteria</taxon>
        <taxon>Rhodocyclales</taxon>
        <taxon>Zoogloeaceae</taxon>
        <taxon>Parazoarcus</taxon>
    </lineage>
</organism>
<evidence type="ECO:0000313" key="10">
    <source>
        <dbReference type="Proteomes" id="UP000244930"/>
    </source>
</evidence>
<dbReference type="InterPro" id="IPR056412">
    <property type="entry name" value="Ig_CycH"/>
</dbReference>
<evidence type="ECO:0000313" key="9">
    <source>
        <dbReference type="EMBL" id="AWI76506.1"/>
    </source>
</evidence>
<evidence type="ECO:0000256" key="5">
    <source>
        <dbReference type="PROSITE-ProRule" id="PRU00339"/>
    </source>
</evidence>
<dbReference type="GO" id="GO:0030313">
    <property type="term" value="C:cell envelope"/>
    <property type="evidence" value="ECO:0007669"/>
    <property type="project" value="UniProtKB-SubCell"/>
</dbReference>
<evidence type="ECO:0000256" key="3">
    <source>
        <dbReference type="ARBA" id="ARBA00022748"/>
    </source>
</evidence>
<keyword evidence="3" id="KW-0201">Cytochrome c-type biogenesis</keyword>
<dbReference type="InterPro" id="IPR051263">
    <property type="entry name" value="C-type_cytochrome_biogenesis"/>
</dbReference>
<evidence type="ECO:0000256" key="4">
    <source>
        <dbReference type="ARBA" id="ARBA00022803"/>
    </source>
</evidence>
<feature type="domain" description="Cytochrome c-type biogenesis protein H TPR" evidence="8">
    <location>
        <begin position="133"/>
        <end position="263"/>
    </location>
</feature>
<keyword evidence="4 5" id="KW-0802">TPR repeat</keyword>
<dbReference type="KEGG" id="acom:CEW83_15855"/>
<dbReference type="GO" id="GO:0017004">
    <property type="term" value="P:cytochrome complex assembly"/>
    <property type="evidence" value="ECO:0007669"/>
    <property type="project" value="UniProtKB-KW"/>
</dbReference>
<dbReference type="SUPFAM" id="SSF48452">
    <property type="entry name" value="TPR-like"/>
    <property type="match status" value="1"/>
</dbReference>
<accession>A0A2U8GU26</accession>
<dbReference type="Pfam" id="PF23892">
    <property type="entry name" value="Ig_CycH"/>
    <property type="match status" value="1"/>
</dbReference>
<dbReference type="InterPro" id="IPR056413">
    <property type="entry name" value="TPR_CcmH_CycH"/>
</dbReference>
<proteinExistence type="predicted"/>
<name>A0A2U8GU26_9RHOO</name>
<comment type="subcellular location">
    <subcellularLocation>
        <location evidence="1">Cell envelope</location>
    </subcellularLocation>
</comment>
<dbReference type="PANTHER" id="PTHR47870:SF4">
    <property type="entry name" value="CYTOCHROME C-TYPE BIOGENESIS PROTEIN CYCH"/>
    <property type="match status" value="1"/>
</dbReference>
<dbReference type="RefSeq" id="WP_108950205.1">
    <property type="nucleotide sequence ID" value="NZ_CP022187.1"/>
</dbReference>
<dbReference type="Gene3D" id="1.25.40.10">
    <property type="entry name" value="Tetratricopeptide repeat domain"/>
    <property type="match status" value="1"/>
</dbReference>
<evidence type="ECO:0000256" key="6">
    <source>
        <dbReference type="SAM" id="Phobius"/>
    </source>
</evidence>
<dbReference type="GO" id="GO:0005886">
    <property type="term" value="C:plasma membrane"/>
    <property type="evidence" value="ECO:0007669"/>
    <property type="project" value="TreeGrafter"/>
</dbReference>